<sequence length="94" mass="10420">MGFGRRSARKEKNGYLRNGELPPSSSLLPDPTEEQRAVVTSDPAGRYVVEGGEKVFKRLVQTLTSYVKRSRSRTAGEGKSKPRPSANARQRKNS</sequence>
<keyword evidence="3" id="KW-1185">Reference proteome</keyword>
<evidence type="ECO:0000313" key="2">
    <source>
        <dbReference type="EMBL" id="KAI0499631.1"/>
    </source>
</evidence>
<accession>A0A8T3AU34</accession>
<dbReference type="AlphaFoldDB" id="A0A8T3AU34"/>
<dbReference type="Proteomes" id="UP000829196">
    <property type="component" value="Unassembled WGS sequence"/>
</dbReference>
<gene>
    <name evidence="2" type="ORF">KFK09_017839</name>
</gene>
<protein>
    <submittedName>
        <fullName evidence="2">Uncharacterized protein</fullName>
    </submittedName>
</protein>
<dbReference type="EMBL" id="JAGYWB010000013">
    <property type="protein sequence ID" value="KAI0499631.1"/>
    <property type="molecule type" value="Genomic_DNA"/>
</dbReference>
<evidence type="ECO:0000256" key="1">
    <source>
        <dbReference type="SAM" id="MobiDB-lite"/>
    </source>
</evidence>
<reference evidence="2" key="1">
    <citation type="journal article" date="2022" name="Front. Genet.">
        <title>Chromosome-Scale Assembly of the Dendrobium nobile Genome Provides Insights Into the Molecular Mechanism of the Biosynthesis of the Medicinal Active Ingredient of Dendrobium.</title>
        <authorList>
            <person name="Xu Q."/>
            <person name="Niu S.-C."/>
            <person name="Li K.-L."/>
            <person name="Zheng P.-J."/>
            <person name="Zhang X.-J."/>
            <person name="Jia Y."/>
            <person name="Liu Y."/>
            <person name="Niu Y.-X."/>
            <person name="Yu L.-H."/>
            <person name="Chen D.-F."/>
            <person name="Zhang G.-Q."/>
        </authorList>
    </citation>
    <scope>NUCLEOTIDE SEQUENCE</scope>
    <source>
        <tissue evidence="2">Leaf</tissue>
    </source>
</reference>
<name>A0A8T3AU34_DENNO</name>
<comment type="caution">
    <text evidence="2">The sequence shown here is derived from an EMBL/GenBank/DDBJ whole genome shotgun (WGS) entry which is preliminary data.</text>
</comment>
<feature type="region of interest" description="Disordered" evidence="1">
    <location>
        <begin position="67"/>
        <end position="94"/>
    </location>
</feature>
<feature type="region of interest" description="Disordered" evidence="1">
    <location>
        <begin position="1"/>
        <end position="39"/>
    </location>
</feature>
<evidence type="ECO:0000313" key="3">
    <source>
        <dbReference type="Proteomes" id="UP000829196"/>
    </source>
</evidence>
<proteinExistence type="predicted"/>
<organism evidence="2 3">
    <name type="scientific">Dendrobium nobile</name>
    <name type="common">Orchid</name>
    <dbReference type="NCBI Taxonomy" id="94219"/>
    <lineage>
        <taxon>Eukaryota</taxon>
        <taxon>Viridiplantae</taxon>
        <taxon>Streptophyta</taxon>
        <taxon>Embryophyta</taxon>
        <taxon>Tracheophyta</taxon>
        <taxon>Spermatophyta</taxon>
        <taxon>Magnoliopsida</taxon>
        <taxon>Liliopsida</taxon>
        <taxon>Asparagales</taxon>
        <taxon>Orchidaceae</taxon>
        <taxon>Epidendroideae</taxon>
        <taxon>Malaxideae</taxon>
        <taxon>Dendrobiinae</taxon>
        <taxon>Dendrobium</taxon>
    </lineage>
</organism>